<dbReference type="InterPro" id="IPR058995">
    <property type="entry name" value="YolC/YozM-like"/>
</dbReference>
<evidence type="ECO:0000313" key="1">
    <source>
        <dbReference type="EMBL" id="MCY9575080.1"/>
    </source>
</evidence>
<proteinExistence type="predicted"/>
<dbReference type="RefSeq" id="WP_206760287.1">
    <property type="nucleotide sequence ID" value="NZ_JAMDMH010000009.1"/>
</dbReference>
<keyword evidence="2" id="KW-1185">Reference proteome</keyword>
<evidence type="ECO:0000313" key="2">
    <source>
        <dbReference type="Proteomes" id="UP001527057"/>
    </source>
</evidence>
<organism evidence="1 2">
    <name type="scientific">Bacillus xiamenensis</name>
    <dbReference type="NCBI Taxonomy" id="1178537"/>
    <lineage>
        <taxon>Bacteria</taxon>
        <taxon>Bacillati</taxon>
        <taxon>Bacillota</taxon>
        <taxon>Bacilli</taxon>
        <taxon>Bacillales</taxon>
        <taxon>Bacillaceae</taxon>
        <taxon>Bacillus</taxon>
    </lineage>
</organism>
<accession>A0ABT4F0T3</accession>
<dbReference type="Proteomes" id="UP001527057">
    <property type="component" value="Unassembled WGS sequence"/>
</dbReference>
<sequence length="51" mass="5812">MTKVVDEIWKDHGLFNDQLIKTDPTISIGIDDSKDKAALQSVLERSFLNKH</sequence>
<gene>
    <name evidence="1" type="ORF">M5W27_04380</name>
</gene>
<comment type="caution">
    <text evidence="1">The sequence shown here is derived from an EMBL/GenBank/DDBJ whole genome shotgun (WGS) entry which is preliminary data.</text>
</comment>
<dbReference type="EMBL" id="JAMDMH010000009">
    <property type="protein sequence ID" value="MCY9575080.1"/>
    <property type="molecule type" value="Genomic_DNA"/>
</dbReference>
<dbReference type="Pfam" id="PF26328">
    <property type="entry name" value="YolC_YozM"/>
    <property type="match status" value="1"/>
</dbReference>
<protein>
    <submittedName>
        <fullName evidence="1">Uncharacterized protein</fullName>
    </submittedName>
</protein>
<name>A0ABT4F0T3_9BACI</name>
<reference evidence="1 2" key="1">
    <citation type="submission" date="2022-05" db="EMBL/GenBank/DDBJ databases">
        <title>Genome Sequencing of Bee-Associated Microbes.</title>
        <authorList>
            <person name="Dunlap C."/>
        </authorList>
    </citation>
    <scope>NUCLEOTIDE SEQUENCE [LARGE SCALE GENOMIC DNA]</scope>
    <source>
        <strain evidence="1 2">CBP-1093</strain>
    </source>
</reference>